<organism evidence="1">
    <name type="scientific">Sigmofec virus UA08Rod_5746</name>
    <dbReference type="NCBI Taxonomy" id="2929439"/>
    <lineage>
        <taxon>Viruses</taxon>
        <taxon>Monodnaviria</taxon>
        <taxon>Sangervirae</taxon>
        <taxon>Phixviricota</taxon>
        <taxon>Malgrandaviricetes</taxon>
        <taxon>Petitvirales</taxon>
        <taxon>Microviridae</taxon>
    </lineage>
</organism>
<proteinExistence type="predicted"/>
<dbReference type="EMBL" id="OM869532">
    <property type="protein sequence ID" value="UPW41016.1"/>
    <property type="molecule type" value="Genomic_DNA"/>
</dbReference>
<sequence length="155" mass="17499">MTKRVFTTRYQSRERKGIFFTQPSLTEQSAYDDVNIHNLINRGMNNLKPNLDKPLYGIDLTTLGDYQSALQIVADAKNVFESMSPELREKFHNSPEEFLSFVENKEENFDEGVKLGIFSPDKKPLKDNLTPVVGPAIDLKIDPKVTSGTDGEKSS</sequence>
<evidence type="ECO:0000313" key="1">
    <source>
        <dbReference type="EMBL" id="UPW41016.1"/>
    </source>
</evidence>
<dbReference type="InterPro" id="IPR014131">
    <property type="entry name" value="Chlamydia_phage_Vp3"/>
</dbReference>
<dbReference type="Pfam" id="PF09675">
    <property type="entry name" value="Chlamy_scaf"/>
    <property type="match status" value="1"/>
</dbReference>
<name>A0A976N198_9VIRU</name>
<protein>
    <submittedName>
        <fullName evidence="1">Internal scaffolding protein</fullName>
    </submittedName>
</protein>
<reference evidence="1" key="1">
    <citation type="submission" date="2022-02" db="EMBL/GenBank/DDBJ databases">
        <title>Towards deciphering the DNA virus diversity associated with rodent species in the families Cricetidae and Heteromyidae.</title>
        <authorList>
            <person name="Lund M."/>
            <person name="Larsen B.B."/>
            <person name="Gryseels S."/>
            <person name="Kraberger S."/>
            <person name="Rowsey D.M."/>
            <person name="Steger L."/>
            <person name="Yule K.M."/>
            <person name="Upham N.S."/>
            <person name="Worobey M."/>
            <person name="Van Doorslaer K."/>
            <person name="Varsani A."/>
        </authorList>
    </citation>
    <scope>NUCLEOTIDE SEQUENCE</scope>
    <source>
        <strain evidence="1">UA08Rod_5746</strain>
    </source>
</reference>
<accession>A0A976N198</accession>